<keyword evidence="6" id="KW-0320">Glycogen biosynthesis</keyword>
<dbReference type="InterPro" id="IPR002495">
    <property type="entry name" value="Glyco_trans_8"/>
</dbReference>
<keyword evidence="16" id="KW-1185">Reference proteome</keyword>
<dbReference type="SUPFAM" id="SSF53448">
    <property type="entry name" value="Nucleotide-diphospho-sugar transferases"/>
    <property type="match status" value="1"/>
</dbReference>
<dbReference type="PANTHER" id="PTHR11183">
    <property type="entry name" value="GLYCOGENIN SUBFAMILY MEMBER"/>
    <property type="match status" value="1"/>
</dbReference>
<evidence type="ECO:0000313" key="15">
    <source>
        <dbReference type="EMBL" id="ODQ67341.1"/>
    </source>
</evidence>
<comment type="catalytic activity">
    <reaction evidence="12">
        <text>L-tyrosyl-[glycogenin] + UDP-alpha-D-glucose = alpha-D-glucosyl-L-tyrosyl-[glycogenin] + UDP + H(+)</text>
        <dbReference type="Rhea" id="RHEA:23360"/>
        <dbReference type="Rhea" id="RHEA-COMP:14604"/>
        <dbReference type="Rhea" id="RHEA-COMP:14605"/>
        <dbReference type="ChEBI" id="CHEBI:15378"/>
        <dbReference type="ChEBI" id="CHEBI:46858"/>
        <dbReference type="ChEBI" id="CHEBI:58223"/>
        <dbReference type="ChEBI" id="CHEBI:58885"/>
        <dbReference type="ChEBI" id="CHEBI:140573"/>
        <dbReference type="EC" id="2.4.1.186"/>
    </reaction>
</comment>
<sequence>MDAYCTLIYSDDYLPGALVLAHALKDLGCTHPLVILVTGKVSASAIEFLEKVYDDVVVISPLTLEAHGYDLASQSATTSTSQILGRSELGGSIGKLFIWTLADNGYCGKIIYLDADVLPLKNLDFLFSVEFNQQNPADDFNWIAASPDVGWPDVFNSGFFVTRPSKPVFEKLWKLVIENNSFDGGDQGILNEYFTERSILDSTTKTDLPSWIRMPFTYNFPASSNGISQGTATYGFNPAFRRFKSEVNVVHFIGYGNKPWTREDALSTDQTYAKYFQQWKEIYDKNYKANIGLDSNRLVAYVRNLDTVQVDPEQWDATKTKPPIGQHGEAYALKESTFVNVWDKDSKSKEKDSVPIKKTENRSNSSIDSLAIFAAAEAGILNDDQTDSGLDDEQEGQNFSRIFPWESKQRVVTRVFPSHSDIQKQFQSVSLADEKRQASLLKSKFRPQSKNDEIFGFTPGSEAEEDYEGLVTNSGHRIKLPVTPNPAKLLMQLKTKRTSGGRKETQTQCQNQPGNYESGDDFVSGSTSTRRQNNFGPDLDSKAEVWDPAKKLEELAQASSRLLTERLEILRKKEKEEDETEPETEIEDENEETETEVDNKS</sequence>
<dbReference type="InterPro" id="IPR050587">
    <property type="entry name" value="GNT1/Glycosyltrans_8"/>
</dbReference>
<evidence type="ECO:0000256" key="1">
    <source>
        <dbReference type="ARBA" id="ARBA00001936"/>
    </source>
</evidence>
<dbReference type="InterPro" id="IPR029044">
    <property type="entry name" value="Nucleotide-diphossugar_trans"/>
</dbReference>
<dbReference type="EMBL" id="KV454407">
    <property type="protein sequence ID" value="ODQ67341.1"/>
    <property type="molecule type" value="Genomic_DNA"/>
</dbReference>
<feature type="region of interest" description="Disordered" evidence="14">
    <location>
        <begin position="496"/>
        <end position="543"/>
    </location>
</feature>
<dbReference type="STRING" id="857566.A0A1E3PPK0"/>
<gene>
    <name evidence="15" type="ORF">NADFUDRAFT_81847</name>
</gene>
<name>A0A1E3PPK0_9ASCO</name>
<keyword evidence="5" id="KW-0479">Metal-binding</keyword>
<comment type="function">
    <text evidence="13">Self-glucosylating initiator of glycogen synthesis. It catalyzes the formation of a short alpha (1,4)-glucosyl chain covalently attached via a glucose 1-O-tyrosyl linkage to internal tyrosine residues and these chains act as primers for the elongation reaction catalyzed by glycogen synthase.</text>
</comment>
<dbReference type="Gene3D" id="3.90.550.10">
    <property type="entry name" value="Spore Coat Polysaccharide Biosynthesis Protein SpsA, Chain A"/>
    <property type="match status" value="1"/>
</dbReference>
<evidence type="ECO:0000256" key="3">
    <source>
        <dbReference type="ARBA" id="ARBA00022490"/>
    </source>
</evidence>
<keyword evidence="3" id="KW-0963">Cytoplasm</keyword>
<dbReference type="GO" id="GO:0008466">
    <property type="term" value="F:glycogenin glucosyltransferase activity"/>
    <property type="evidence" value="ECO:0007669"/>
    <property type="project" value="UniProtKB-EC"/>
</dbReference>
<evidence type="ECO:0000256" key="7">
    <source>
        <dbReference type="ARBA" id="ARBA00023180"/>
    </source>
</evidence>
<evidence type="ECO:0000256" key="8">
    <source>
        <dbReference type="ARBA" id="ARBA00023211"/>
    </source>
</evidence>
<comment type="similarity">
    <text evidence="9">Belongs to the glycosyltransferase 8 family. Glycogenin subfamily.</text>
</comment>
<dbReference type="Pfam" id="PF01501">
    <property type="entry name" value="Glyco_transf_8"/>
    <property type="match status" value="1"/>
</dbReference>
<feature type="compositionally biased region" description="Polar residues" evidence="14">
    <location>
        <begin position="524"/>
        <end position="535"/>
    </location>
</feature>
<evidence type="ECO:0000256" key="12">
    <source>
        <dbReference type="ARBA" id="ARBA00052293"/>
    </source>
</evidence>
<organism evidence="15 16">
    <name type="scientific">Nadsonia fulvescens var. elongata DSM 6958</name>
    <dbReference type="NCBI Taxonomy" id="857566"/>
    <lineage>
        <taxon>Eukaryota</taxon>
        <taxon>Fungi</taxon>
        <taxon>Dikarya</taxon>
        <taxon>Ascomycota</taxon>
        <taxon>Saccharomycotina</taxon>
        <taxon>Dipodascomycetes</taxon>
        <taxon>Dipodascales</taxon>
        <taxon>Dipodascales incertae sedis</taxon>
        <taxon>Nadsonia</taxon>
    </lineage>
</organism>
<proteinExistence type="inferred from homology"/>
<evidence type="ECO:0000256" key="5">
    <source>
        <dbReference type="ARBA" id="ARBA00022723"/>
    </source>
</evidence>
<protein>
    <recommendedName>
        <fullName evidence="10">glycogenin glucosyltransferase</fullName>
        <ecNumber evidence="10">2.4.1.186</ecNumber>
    </recommendedName>
</protein>
<comment type="subcellular location">
    <subcellularLocation>
        <location evidence="2">Cytoplasm</location>
    </subcellularLocation>
</comment>
<dbReference type="GO" id="GO:0046872">
    <property type="term" value="F:metal ion binding"/>
    <property type="evidence" value="ECO:0007669"/>
    <property type="project" value="UniProtKB-KW"/>
</dbReference>
<evidence type="ECO:0000256" key="11">
    <source>
        <dbReference type="ARBA" id="ARBA00050886"/>
    </source>
</evidence>
<dbReference type="GO" id="GO:0005737">
    <property type="term" value="C:cytoplasm"/>
    <property type="evidence" value="ECO:0007669"/>
    <property type="project" value="UniProtKB-SubCell"/>
</dbReference>
<dbReference type="Proteomes" id="UP000095009">
    <property type="component" value="Unassembled WGS sequence"/>
</dbReference>
<feature type="region of interest" description="Disordered" evidence="14">
    <location>
        <begin position="570"/>
        <end position="601"/>
    </location>
</feature>
<feature type="compositionally biased region" description="Polar residues" evidence="14">
    <location>
        <begin position="506"/>
        <end position="515"/>
    </location>
</feature>
<evidence type="ECO:0000256" key="9">
    <source>
        <dbReference type="ARBA" id="ARBA00038162"/>
    </source>
</evidence>
<accession>A0A1E3PPK0</accession>
<dbReference type="FunFam" id="3.90.550.10:FF:000092">
    <property type="entry name" value="Glycogenin 2"/>
    <property type="match status" value="1"/>
</dbReference>
<keyword evidence="4 15" id="KW-0808">Transferase</keyword>
<evidence type="ECO:0000256" key="13">
    <source>
        <dbReference type="ARBA" id="ARBA00057883"/>
    </source>
</evidence>
<dbReference type="AlphaFoldDB" id="A0A1E3PPK0"/>
<reference evidence="15 16" key="1">
    <citation type="journal article" date="2016" name="Proc. Natl. Acad. Sci. U.S.A.">
        <title>Comparative genomics of biotechnologically important yeasts.</title>
        <authorList>
            <person name="Riley R."/>
            <person name="Haridas S."/>
            <person name="Wolfe K.H."/>
            <person name="Lopes M.R."/>
            <person name="Hittinger C.T."/>
            <person name="Goeker M."/>
            <person name="Salamov A.A."/>
            <person name="Wisecaver J.H."/>
            <person name="Long T.M."/>
            <person name="Calvey C.H."/>
            <person name="Aerts A.L."/>
            <person name="Barry K.W."/>
            <person name="Choi C."/>
            <person name="Clum A."/>
            <person name="Coughlan A.Y."/>
            <person name="Deshpande S."/>
            <person name="Douglass A.P."/>
            <person name="Hanson S.J."/>
            <person name="Klenk H.-P."/>
            <person name="LaButti K.M."/>
            <person name="Lapidus A."/>
            <person name="Lindquist E.A."/>
            <person name="Lipzen A.M."/>
            <person name="Meier-Kolthoff J.P."/>
            <person name="Ohm R.A."/>
            <person name="Otillar R.P."/>
            <person name="Pangilinan J.L."/>
            <person name="Peng Y."/>
            <person name="Rokas A."/>
            <person name="Rosa C.A."/>
            <person name="Scheuner C."/>
            <person name="Sibirny A.A."/>
            <person name="Slot J.C."/>
            <person name="Stielow J.B."/>
            <person name="Sun H."/>
            <person name="Kurtzman C.P."/>
            <person name="Blackwell M."/>
            <person name="Grigoriev I.V."/>
            <person name="Jeffries T.W."/>
        </authorList>
    </citation>
    <scope>NUCLEOTIDE SEQUENCE [LARGE SCALE GENOMIC DNA]</scope>
    <source>
        <strain evidence="15 16">DSM 6958</strain>
    </source>
</reference>
<dbReference type="OrthoDB" id="2014201at2759"/>
<evidence type="ECO:0000313" key="16">
    <source>
        <dbReference type="Proteomes" id="UP000095009"/>
    </source>
</evidence>
<comment type="cofactor">
    <cofactor evidence="1">
        <name>Mn(2+)</name>
        <dbReference type="ChEBI" id="CHEBI:29035"/>
    </cofactor>
</comment>
<feature type="compositionally biased region" description="Acidic residues" evidence="14">
    <location>
        <begin position="576"/>
        <end position="601"/>
    </location>
</feature>
<evidence type="ECO:0000256" key="6">
    <source>
        <dbReference type="ARBA" id="ARBA00023056"/>
    </source>
</evidence>
<dbReference type="EC" id="2.4.1.186" evidence="10"/>
<dbReference type="CDD" id="cd02537">
    <property type="entry name" value="GT8_Glycogenin"/>
    <property type="match status" value="1"/>
</dbReference>
<keyword evidence="7" id="KW-0325">Glycoprotein</keyword>
<evidence type="ECO:0000256" key="10">
    <source>
        <dbReference type="ARBA" id="ARBA00038934"/>
    </source>
</evidence>
<evidence type="ECO:0000256" key="14">
    <source>
        <dbReference type="SAM" id="MobiDB-lite"/>
    </source>
</evidence>
<evidence type="ECO:0000256" key="4">
    <source>
        <dbReference type="ARBA" id="ARBA00022679"/>
    </source>
</evidence>
<evidence type="ECO:0000256" key="2">
    <source>
        <dbReference type="ARBA" id="ARBA00004496"/>
    </source>
</evidence>
<dbReference type="GO" id="GO:0005978">
    <property type="term" value="P:glycogen biosynthetic process"/>
    <property type="evidence" value="ECO:0007669"/>
    <property type="project" value="UniProtKB-KW"/>
</dbReference>
<keyword evidence="8" id="KW-0464">Manganese</keyword>
<comment type="catalytic activity">
    <reaction evidence="11">
        <text>[1,4-alpha-D-glucosyl](n)-L-tyrosyl-[glycogenin] + UDP-alpha-D-glucose = [1,4-alpha-D-glucosyl](n+1)-L-tyrosyl-[glycogenin] + UDP + H(+)</text>
        <dbReference type="Rhea" id="RHEA:56560"/>
        <dbReference type="Rhea" id="RHEA-COMP:14606"/>
        <dbReference type="Rhea" id="RHEA-COMP:14607"/>
        <dbReference type="ChEBI" id="CHEBI:15378"/>
        <dbReference type="ChEBI" id="CHEBI:58223"/>
        <dbReference type="ChEBI" id="CHEBI:58885"/>
        <dbReference type="ChEBI" id="CHEBI:140574"/>
        <dbReference type="EC" id="2.4.1.186"/>
    </reaction>
</comment>